<protein>
    <recommendedName>
        <fullName evidence="6">Large ribosomal subunit protein mL49</fullName>
    </recommendedName>
    <alternativeName>
        <fullName evidence="7">39S ribosomal protein L49, mitochondrial</fullName>
    </alternativeName>
</protein>
<keyword evidence="5" id="KW-0687">Ribonucleoprotein</keyword>
<evidence type="ECO:0000313" key="8">
    <source>
        <dbReference type="EMBL" id="KAK3733018.1"/>
    </source>
</evidence>
<dbReference type="GO" id="GO:0006412">
    <property type="term" value="P:translation"/>
    <property type="evidence" value="ECO:0007669"/>
    <property type="project" value="InterPro"/>
</dbReference>
<evidence type="ECO:0000256" key="6">
    <source>
        <dbReference type="ARBA" id="ARBA00035191"/>
    </source>
</evidence>
<comment type="similarity">
    <text evidence="2">Belongs to the mitochondrion-specific ribosomal protein mL49 family.</text>
</comment>
<name>A0AAE0Y4V4_9GAST</name>
<evidence type="ECO:0000256" key="1">
    <source>
        <dbReference type="ARBA" id="ARBA00004173"/>
    </source>
</evidence>
<dbReference type="PANTHER" id="PTHR13477:SF0">
    <property type="entry name" value="LARGE RIBOSOMAL SUBUNIT PROTEIN ML49"/>
    <property type="match status" value="1"/>
</dbReference>
<gene>
    <name evidence="8" type="ORF">RRG08_002621</name>
</gene>
<comment type="caution">
    <text evidence="8">The sequence shown here is derived from an EMBL/GenBank/DDBJ whole genome shotgun (WGS) entry which is preliminary data.</text>
</comment>
<evidence type="ECO:0000256" key="3">
    <source>
        <dbReference type="ARBA" id="ARBA00022980"/>
    </source>
</evidence>
<dbReference type="PANTHER" id="PTHR13477">
    <property type="entry name" value="MITOCHONDRIAL 39S RIBOSOMAL PROTEIN L49"/>
    <property type="match status" value="1"/>
</dbReference>
<evidence type="ECO:0000256" key="5">
    <source>
        <dbReference type="ARBA" id="ARBA00023274"/>
    </source>
</evidence>
<reference evidence="8" key="1">
    <citation type="journal article" date="2023" name="G3 (Bethesda)">
        <title>A reference genome for the long-term kleptoplast-retaining sea slug Elysia crispata morphotype clarki.</title>
        <authorList>
            <person name="Eastman K.E."/>
            <person name="Pendleton A.L."/>
            <person name="Shaikh M.A."/>
            <person name="Suttiyut T."/>
            <person name="Ogas R."/>
            <person name="Tomko P."/>
            <person name="Gavelis G."/>
            <person name="Widhalm J.R."/>
            <person name="Wisecaver J.H."/>
        </authorList>
    </citation>
    <scope>NUCLEOTIDE SEQUENCE</scope>
    <source>
        <strain evidence="8">ECLA1</strain>
    </source>
</reference>
<evidence type="ECO:0000256" key="2">
    <source>
        <dbReference type="ARBA" id="ARBA00005677"/>
    </source>
</evidence>
<keyword evidence="3" id="KW-0689">Ribosomal protein</keyword>
<sequence length="199" mass="23063">MVLIPLCATKPVISAAKYERSLLIRNHHKAANNKISLCRLLSIRQHSTSPSTSQDELNHNDLIKDYEISHEEFKYVEQVLASPTVPELKEHTQYPTPSGWFPPNESLQAQQKYLIRRTKNHMLPVYSQTHTTWYGTTHYVSIKKIEGDIWALEADLREHVLKITGQKFVNTQVHEVGRFIRVRGQHRDLIANFLLEKGM</sequence>
<dbReference type="GO" id="GO:0003735">
    <property type="term" value="F:structural constituent of ribosome"/>
    <property type="evidence" value="ECO:0007669"/>
    <property type="project" value="InterPro"/>
</dbReference>
<evidence type="ECO:0000256" key="7">
    <source>
        <dbReference type="ARBA" id="ARBA00035545"/>
    </source>
</evidence>
<evidence type="ECO:0000256" key="4">
    <source>
        <dbReference type="ARBA" id="ARBA00023128"/>
    </source>
</evidence>
<accession>A0AAE0Y4V4</accession>
<dbReference type="EMBL" id="JAWDGP010006922">
    <property type="protein sequence ID" value="KAK3733018.1"/>
    <property type="molecule type" value="Genomic_DNA"/>
</dbReference>
<dbReference type="GO" id="GO:0005762">
    <property type="term" value="C:mitochondrial large ribosomal subunit"/>
    <property type="evidence" value="ECO:0007669"/>
    <property type="project" value="TreeGrafter"/>
</dbReference>
<organism evidence="8 9">
    <name type="scientific">Elysia crispata</name>
    <name type="common">lettuce slug</name>
    <dbReference type="NCBI Taxonomy" id="231223"/>
    <lineage>
        <taxon>Eukaryota</taxon>
        <taxon>Metazoa</taxon>
        <taxon>Spiralia</taxon>
        <taxon>Lophotrochozoa</taxon>
        <taxon>Mollusca</taxon>
        <taxon>Gastropoda</taxon>
        <taxon>Heterobranchia</taxon>
        <taxon>Euthyneura</taxon>
        <taxon>Panpulmonata</taxon>
        <taxon>Sacoglossa</taxon>
        <taxon>Placobranchoidea</taxon>
        <taxon>Plakobranchidae</taxon>
        <taxon>Elysia</taxon>
    </lineage>
</organism>
<proteinExistence type="inferred from homology"/>
<dbReference type="Gene3D" id="3.30.780.10">
    <property type="entry name" value="SUI1-like domain"/>
    <property type="match status" value="1"/>
</dbReference>
<dbReference type="Proteomes" id="UP001283361">
    <property type="component" value="Unassembled WGS sequence"/>
</dbReference>
<evidence type="ECO:0000313" key="9">
    <source>
        <dbReference type="Proteomes" id="UP001283361"/>
    </source>
</evidence>
<dbReference type="AlphaFoldDB" id="A0AAE0Y4V4"/>
<dbReference type="InterPro" id="IPR007740">
    <property type="entry name" value="Ribosomal_mL49"/>
</dbReference>
<dbReference type="Pfam" id="PF05046">
    <property type="entry name" value="Img2"/>
    <property type="match status" value="1"/>
</dbReference>
<keyword evidence="9" id="KW-1185">Reference proteome</keyword>
<dbReference type="FunFam" id="3.30.780.10:FF:000009">
    <property type="entry name" value="39S ribosomal protein L49, mitochondrial"/>
    <property type="match status" value="1"/>
</dbReference>
<comment type="subcellular location">
    <subcellularLocation>
        <location evidence="1">Mitochondrion</location>
    </subcellularLocation>
</comment>
<keyword evidence="4" id="KW-0496">Mitochondrion</keyword>